<keyword evidence="1" id="KW-0732">Signal</keyword>
<dbReference type="Proteomes" id="UP000000450">
    <property type="component" value="Chromosome"/>
</dbReference>
<keyword evidence="3" id="KW-1185">Reference proteome</keyword>
<feature type="chain" id="PRO_5039949392" description="Lipoprotein" evidence="1">
    <location>
        <begin position="20"/>
        <end position="144"/>
    </location>
</feature>
<protein>
    <recommendedName>
        <fullName evidence="4">Lipoprotein</fullName>
    </recommendedName>
</protein>
<sequence length="144" mass="15867">MLKTIFLIANSALLVSACAQKPSQPPRPACPTAAQMEQPELVGRWQARLDGMAEPVLLELGPHPEWDGTVKGRIQWPGFTSVVVGDVHQGRLTMEESRDGTRVSGNWSGDVVEGSCAREIRGEWTDEADRPYTFTLRKQAPSRP</sequence>
<evidence type="ECO:0000256" key="1">
    <source>
        <dbReference type="SAM" id="SignalP"/>
    </source>
</evidence>
<accession>A0A9J9UCD8</accession>
<dbReference type="AlphaFoldDB" id="A0A9J9UCD8"/>
<dbReference type="PROSITE" id="PS51257">
    <property type="entry name" value="PROKAR_LIPOPROTEIN"/>
    <property type="match status" value="1"/>
</dbReference>
<evidence type="ECO:0000313" key="3">
    <source>
        <dbReference type="Proteomes" id="UP000000450"/>
    </source>
</evidence>
<proteinExistence type="predicted"/>
<reference evidence="2 3" key="1">
    <citation type="journal article" date="2010" name="J. Bacteriol.">
        <title>Completed genome sequence of the anaerobic iron-oxidizing bacterium Acidovorax ebreus strain TPSY.</title>
        <authorList>
            <person name="Byrne-Bailey K.G."/>
            <person name="Weber K.A."/>
            <person name="Chair A.H."/>
            <person name="Bose S."/>
            <person name="Knox T."/>
            <person name="Spanbauer T.L."/>
            <person name="Chertkov O."/>
            <person name="Coates J.D."/>
        </authorList>
    </citation>
    <scope>NUCLEOTIDE SEQUENCE [LARGE SCALE GENOMIC DNA]</scope>
    <source>
        <strain evidence="2 3">TPSY</strain>
    </source>
</reference>
<evidence type="ECO:0008006" key="4">
    <source>
        <dbReference type="Google" id="ProtNLM"/>
    </source>
</evidence>
<gene>
    <name evidence="2" type="ordered locus">Dtpsy_3139</name>
</gene>
<organism evidence="2 3">
    <name type="scientific">Acidovorax ebreus (strain TPSY)</name>
    <name type="common">Diaphorobacter sp. (strain TPSY)</name>
    <dbReference type="NCBI Taxonomy" id="535289"/>
    <lineage>
        <taxon>Bacteria</taxon>
        <taxon>Pseudomonadati</taxon>
        <taxon>Pseudomonadota</taxon>
        <taxon>Betaproteobacteria</taxon>
        <taxon>Burkholderiales</taxon>
        <taxon>Comamonadaceae</taxon>
        <taxon>Diaphorobacter</taxon>
    </lineage>
</organism>
<dbReference type="KEGG" id="dia:Dtpsy_3139"/>
<evidence type="ECO:0000313" key="2">
    <source>
        <dbReference type="EMBL" id="ACM34572.1"/>
    </source>
</evidence>
<name>A0A9J9UCD8_ACIET</name>
<feature type="signal peptide" evidence="1">
    <location>
        <begin position="1"/>
        <end position="19"/>
    </location>
</feature>
<dbReference type="EMBL" id="CP001392">
    <property type="protein sequence ID" value="ACM34572.1"/>
    <property type="molecule type" value="Genomic_DNA"/>
</dbReference>